<feature type="binding site" evidence="7">
    <location>
        <position position="532"/>
    </location>
    <ligand>
        <name>Mg(2+)</name>
        <dbReference type="ChEBI" id="CHEBI:18420"/>
    </ligand>
</feature>
<feature type="active site" description="Nucleophile" evidence="6">
    <location>
        <position position="532"/>
    </location>
</feature>
<dbReference type="OrthoDB" id="167668at2759"/>
<dbReference type="EMBL" id="UZAM01008193">
    <property type="protein sequence ID" value="VDP03710.1"/>
    <property type="molecule type" value="Genomic_DNA"/>
</dbReference>
<dbReference type="InterPro" id="IPR028472">
    <property type="entry name" value="EYA"/>
</dbReference>
<dbReference type="WBParaSite" id="SBAD_0000440001-mRNA-1">
    <property type="protein sequence ID" value="SBAD_0000440001-mRNA-1"/>
    <property type="gene ID" value="SBAD_0000440001"/>
</dbReference>
<evidence type="ECO:0000256" key="8">
    <source>
        <dbReference type="RuleBase" id="RU362036"/>
    </source>
</evidence>
<comment type="cofactor">
    <cofactor evidence="7 8">
        <name>Mg(2+)</name>
        <dbReference type="ChEBI" id="CHEBI:18420"/>
    </cofactor>
    <text evidence="7 8">Binds 1 Mg(2+) ion per subunit.</text>
</comment>
<evidence type="ECO:0000256" key="2">
    <source>
        <dbReference type="ARBA" id="ARBA00022801"/>
    </source>
</evidence>
<evidence type="ECO:0000256" key="7">
    <source>
        <dbReference type="PIRSR" id="PIRSR628472-2"/>
    </source>
</evidence>
<evidence type="ECO:0000256" key="10">
    <source>
        <dbReference type="SAM" id="SignalP"/>
    </source>
</evidence>
<keyword evidence="10" id="KW-0732">Signal</keyword>
<dbReference type="PANTHER" id="PTHR10190">
    <property type="entry name" value="EYES ABSENT"/>
    <property type="match status" value="1"/>
</dbReference>
<keyword evidence="4 8" id="KW-0904">Protein phosphatase</keyword>
<feature type="active site" description="Proton donor" evidence="6">
    <location>
        <position position="534"/>
    </location>
</feature>
<dbReference type="GO" id="GO:0004725">
    <property type="term" value="F:protein tyrosine phosphatase activity"/>
    <property type="evidence" value="ECO:0007669"/>
    <property type="project" value="UniProtKB-EC"/>
</dbReference>
<dbReference type="GO" id="GO:0046872">
    <property type="term" value="F:metal ion binding"/>
    <property type="evidence" value="ECO:0007669"/>
    <property type="project" value="UniProtKB-KW"/>
</dbReference>
<evidence type="ECO:0000256" key="1">
    <source>
        <dbReference type="ARBA" id="ARBA00010501"/>
    </source>
</evidence>
<feature type="binding site" evidence="7">
    <location>
        <position position="534"/>
    </location>
    <ligand>
        <name>Mg(2+)</name>
        <dbReference type="ChEBI" id="CHEBI:18420"/>
    </ligand>
</feature>
<evidence type="ECO:0000313" key="12">
    <source>
        <dbReference type="Proteomes" id="UP000270296"/>
    </source>
</evidence>
<feature type="signal peptide" evidence="10">
    <location>
        <begin position="1"/>
        <end position="24"/>
    </location>
</feature>
<evidence type="ECO:0000256" key="6">
    <source>
        <dbReference type="PIRSR" id="PIRSR628472-1"/>
    </source>
</evidence>
<evidence type="ECO:0000256" key="4">
    <source>
        <dbReference type="ARBA" id="ARBA00022912"/>
    </source>
</evidence>
<keyword evidence="8" id="KW-0805">Transcription regulation</keyword>
<organism evidence="13">
    <name type="scientific">Soboliphyme baturini</name>
    <dbReference type="NCBI Taxonomy" id="241478"/>
    <lineage>
        <taxon>Eukaryota</taxon>
        <taxon>Metazoa</taxon>
        <taxon>Ecdysozoa</taxon>
        <taxon>Nematoda</taxon>
        <taxon>Enoplea</taxon>
        <taxon>Dorylaimia</taxon>
        <taxon>Dioctophymatida</taxon>
        <taxon>Dioctophymatoidea</taxon>
        <taxon>Soboliphymatidae</taxon>
        <taxon>Soboliphyme</taxon>
    </lineage>
</organism>
<dbReference type="GO" id="GO:2001240">
    <property type="term" value="P:negative regulation of extrinsic apoptotic signaling pathway in absence of ligand"/>
    <property type="evidence" value="ECO:0007669"/>
    <property type="project" value="TreeGrafter"/>
</dbReference>
<feature type="region of interest" description="Disordered" evidence="9">
    <location>
        <begin position="230"/>
        <end position="255"/>
    </location>
</feature>
<evidence type="ECO:0000256" key="9">
    <source>
        <dbReference type="SAM" id="MobiDB-lite"/>
    </source>
</evidence>
<dbReference type="InterPro" id="IPR038102">
    <property type="entry name" value="EYA_dom_sf"/>
</dbReference>
<evidence type="ECO:0000313" key="13">
    <source>
        <dbReference type="WBParaSite" id="SBAD_0000440001-mRNA-1"/>
    </source>
</evidence>
<keyword evidence="7 8" id="KW-0479">Metal-binding</keyword>
<comment type="similarity">
    <text evidence="1 8">Belongs to the HAD-like hydrolase superfamily. EYA family.</text>
</comment>
<dbReference type="GO" id="GO:0030154">
    <property type="term" value="P:cell differentiation"/>
    <property type="evidence" value="ECO:0007669"/>
    <property type="project" value="TreeGrafter"/>
</dbReference>
<proteinExistence type="inferred from homology"/>
<dbReference type="GO" id="GO:0045739">
    <property type="term" value="P:positive regulation of DNA repair"/>
    <property type="evidence" value="ECO:0007669"/>
    <property type="project" value="TreeGrafter"/>
</dbReference>
<keyword evidence="12" id="KW-1185">Reference proteome</keyword>
<gene>
    <name evidence="11" type="ORF">SBAD_LOCUS4216</name>
</gene>
<dbReference type="EC" id="3.1.3.48" evidence="8"/>
<accession>A0A183IKS0</accession>
<reference evidence="11 12" key="2">
    <citation type="submission" date="2018-11" db="EMBL/GenBank/DDBJ databases">
        <authorList>
            <consortium name="Pathogen Informatics"/>
        </authorList>
    </citation>
    <scope>NUCLEOTIDE SEQUENCE [LARGE SCALE GENOMIC DNA]</scope>
</reference>
<evidence type="ECO:0000256" key="3">
    <source>
        <dbReference type="ARBA" id="ARBA00022842"/>
    </source>
</evidence>
<dbReference type="PANTHER" id="PTHR10190:SF16">
    <property type="entry name" value="DEVELOPMENTAL PROTEIN EYES ABSENT"/>
    <property type="match status" value="1"/>
</dbReference>
<dbReference type="Proteomes" id="UP000270296">
    <property type="component" value="Unassembled WGS sequence"/>
</dbReference>
<name>A0A183IKS0_9BILA</name>
<dbReference type="AlphaFoldDB" id="A0A183IKS0"/>
<sequence>MPEGNLLCVLCAVLVNCLYICVLCGNSDTDDGHVFQVDKRVKVEAAAANARSKYSSVTPLEHPCESNNAEVFSHGIPQNSRERFLIALRLYIICHPAALRKHGGRHASKHRENVVFPHFPHLSETAAVVLSILSSNFCAHLSNTAQLSPVVGQNDRRQYTWNREKQMAQLVNASPLQGAADEPEKLLSSSKCRSSAVANEPGASDSHGAKVNNSCKLILSTSSPLAEQFPSCRALQPRSGSEDHSPPYRHSSANQPTVFSKQVGGLEGGTVASYSPVHWSSSFDHCSIAPSTISNGKVVDSNVQQPSLCRSDDLGFDYAPVSCSTMYGTTNVGNSYGDCAATKGLIQNNMLQPFTAPYYNSGQCLPNYSVQTAGCALYGNNTAQPYSVASLPQPYAGRNVKSSPYSSFNAYFGTASSALSAAAAPCCATAYASTLGTHGLITLPNVTPPTLECAGYSSGSYPHGYSQYYGGLAYNSYGQISGSIPVVTTTVTYQLSQLPPCTTVATSRSKKRKLNNPTFCLESDFERVFIWDLDETCILFNSLLDGSYATKCGKDVNSSVTIALLMEELILFLSDTHFLFSEMEDCDQVHINDVINDENTQEMV</sequence>
<feature type="chain" id="PRO_5043140076" description="Eyes absent homolog" evidence="10">
    <location>
        <begin position="25"/>
        <end position="604"/>
    </location>
</feature>
<evidence type="ECO:0000256" key="5">
    <source>
        <dbReference type="ARBA" id="ARBA00051722"/>
    </source>
</evidence>
<keyword evidence="8" id="KW-0804">Transcription</keyword>
<evidence type="ECO:0000313" key="11">
    <source>
        <dbReference type="EMBL" id="VDP03710.1"/>
    </source>
</evidence>
<protein>
    <recommendedName>
        <fullName evidence="8">Eyes absent homolog</fullName>
        <ecNumber evidence="8">3.1.3.48</ecNumber>
    </recommendedName>
</protein>
<keyword evidence="2 8" id="KW-0378">Hydrolase</keyword>
<comment type="catalytic activity">
    <reaction evidence="5 8">
        <text>O-phospho-L-tyrosyl-[protein] + H2O = L-tyrosyl-[protein] + phosphate</text>
        <dbReference type="Rhea" id="RHEA:10684"/>
        <dbReference type="Rhea" id="RHEA-COMP:10136"/>
        <dbReference type="Rhea" id="RHEA-COMP:20101"/>
        <dbReference type="ChEBI" id="CHEBI:15377"/>
        <dbReference type="ChEBI" id="CHEBI:43474"/>
        <dbReference type="ChEBI" id="CHEBI:46858"/>
        <dbReference type="ChEBI" id="CHEBI:61978"/>
        <dbReference type="EC" id="3.1.3.48"/>
    </reaction>
</comment>
<dbReference type="GO" id="GO:0005634">
    <property type="term" value="C:nucleus"/>
    <property type="evidence" value="ECO:0007669"/>
    <property type="project" value="TreeGrafter"/>
</dbReference>
<dbReference type="Gene3D" id="3.40.50.12350">
    <property type="match status" value="1"/>
</dbReference>
<keyword evidence="3 7" id="KW-0460">Magnesium</keyword>
<reference evidence="13" key="1">
    <citation type="submission" date="2016-06" db="UniProtKB">
        <authorList>
            <consortium name="WormBaseParasite"/>
        </authorList>
    </citation>
    <scope>IDENTIFICATION</scope>
</reference>